<organism evidence="6 7">
    <name type="scientific">Heliomicrobium gestii</name>
    <name type="common">Heliobacterium gestii</name>
    <dbReference type="NCBI Taxonomy" id="2699"/>
    <lineage>
        <taxon>Bacteria</taxon>
        <taxon>Bacillati</taxon>
        <taxon>Bacillota</taxon>
        <taxon>Clostridia</taxon>
        <taxon>Eubacteriales</taxon>
        <taxon>Heliobacteriaceae</taxon>
        <taxon>Heliomicrobium</taxon>
    </lineage>
</organism>
<dbReference type="PANTHER" id="PTHR42723">
    <property type="entry name" value="CHLOROPHYLL SYNTHASE"/>
    <property type="match status" value="1"/>
</dbReference>
<dbReference type="InterPro" id="IPR050475">
    <property type="entry name" value="Prenyltransferase_related"/>
</dbReference>
<dbReference type="AlphaFoldDB" id="A0A845LAM0"/>
<evidence type="ECO:0000256" key="5">
    <source>
        <dbReference type="SAM" id="Phobius"/>
    </source>
</evidence>
<evidence type="ECO:0000256" key="1">
    <source>
        <dbReference type="ARBA" id="ARBA00004141"/>
    </source>
</evidence>
<keyword evidence="7" id="KW-1185">Reference proteome</keyword>
<dbReference type="InterPro" id="IPR000537">
    <property type="entry name" value="UbiA_prenyltransferase"/>
</dbReference>
<comment type="caution">
    <text evidence="6">The sequence shown here is derived from an EMBL/GenBank/DDBJ whole genome shotgun (WGS) entry which is preliminary data.</text>
</comment>
<feature type="transmembrane region" description="Helical" evidence="5">
    <location>
        <begin position="36"/>
        <end position="53"/>
    </location>
</feature>
<dbReference type="Proteomes" id="UP000471031">
    <property type="component" value="Unassembled WGS sequence"/>
</dbReference>
<sequence>MHWIDFWILSRPPIALRYGVTAAAAGFIEGGSAHSLLLAGLSGMIFTAGVYAFDDIEDLPEDRINHPERPLPAGRITVKAVRAYGVICLIAAVALASFLHDRTGAMALAAMATFAAIPPLHRLTERHWIGRGLSVFAFVFSAFVLGSAGAPGDLSSRLFLLAEAVGVLHVATRIISDEQDLEGDRARLRTLPSLSLAKARRFIRNVLALSAALLPLPYFFGFPPLYLLFSLPPALRILQQAIAWRMDQAGGRPGHALAAIVLLGACLSR</sequence>
<dbReference type="PANTHER" id="PTHR42723:SF1">
    <property type="entry name" value="CHLOROPHYLL SYNTHASE, CHLOROPLASTIC"/>
    <property type="match status" value="1"/>
</dbReference>
<dbReference type="GO" id="GO:0016765">
    <property type="term" value="F:transferase activity, transferring alkyl or aryl (other than methyl) groups"/>
    <property type="evidence" value="ECO:0007669"/>
    <property type="project" value="InterPro"/>
</dbReference>
<dbReference type="Gene3D" id="1.10.357.140">
    <property type="entry name" value="UbiA prenyltransferase"/>
    <property type="match status" value="1"/>
</dbReference>
<dbReference type="GO" id="GO:0016020">
    <property type="term" value="C:membrane"/>
    <property type="evidence" value="ECO:0007669"/>
    <property type="project" value="UniProtKB-SubCell"/>
</dbReference>
<proteinExistence type="predicted"/>
<evidence type="ECO:0000313" key="6">
    <source>
        <dbReference type="EMBL" id="MZP43702.1"/>
    </source>
</evidence>
<keyword evidence="3 5" id="KW-1133">Transmembrane helix</keyword>
<accession>A0A845LAM0</accession>
<gene>
    <name evidence="6" type="ORF">GTO89_11680</name>
</gene>
<feature type="transmembrane region" description="Helical" evidence="5">
    <location>
        <begin position="133"/>
        <end position="152"/>
    </location>
</feature>
<protein>
    <recommendedName>
        <fullName evidence="8">4-hydroxybenzoate polyprenyltransferase</fullName>
    </recommendedName>
</protein>
<reference evidence="6 7" key="1">
    <citation type="submission" date="2020-01" db="EMBL/GenBank/DDBJ databases">
        <title>Whole genome sequence of Heliobacterium gestii DSM 11169.</title>
        <authorList>
            <person name="Kyndt J.A."/>
            <person name="Meyer T.E."/>
        </authorList>
    </citation>
    <scope>NUCLEOTIDE SEQUENCE [LARGE SCALE GENOMIC DNA]</scope>
    <source>
        <strain evidence="6 7">DSM 11169</strain>
    </source>
</reference>
<keyword evidence="2 5" id="KW-0812">Transmembrane</keyword>
<feature type="transmembrane region" description="Helical" evidence="5">
    <location>
        <begin position="206"/>
        <end position="229"/>
    </location>
</feature>
<dbReference type="InterPro" id="IPR044878">
    <property type="entry name" value="UbiA_sf"/>
</dbReference>
<evidence type="ECO:0000256" key="4">
    <source>
        <dbReference type="ARBA" id="ARBA00023136"/>
    </source>
</evidence>
<dbReference type="Pfam" id="PF01040">
    <property type="entry name" value="UbiA"/>
    <property type="match status" value="1"/>
</dbReference>
<dbReference type="EMBL" id="WXEX01000009">
    <property type="protein sequence ID" value="MZP43702.1"/>
    <property type="molecule type" value="Genomic_DNA"/>
</dbReference>
<evidence type="ECO:0000256" key="2">
    <source>
        <dbReference type="ARBA" id="ARBA00022692"/>
    </source>
</evidence>
<dbReference type="RefSeq" id="WP_161262270.1">
    <property type="nucleotide sequence ID" value="NZ_JAFBDC010000009.1"/>
</dbReference>
<dbReference type="OrthoDB" id="9811562at2"/>
<name>A0A845LAM0_HELGE</name>
<feature type="transmembrane region" description="Helical" evidence="5">
    <location>
        <begin position="81"/>
        <end position="99"/>
    </location>
</feature>
<evidence type="ECO:0008006" key="8">
    <source>
        <dbReference type="Google" id="ProtNLM"/>
    </source>
</evidence>
<evidence type="ECO:0000256" key="3">
    <source>
        <dbReference type="ARBA" id="ARBA00022989"/>
    </source>
</evidence>
<comment type="subcellular location">
    <subcellularLocation>
        <location evidence="1">Membrane</location>
        <topology evidence="1">Multi-pass membrane protein</topology>
    </subcellularLocation>
</comment>
<evidence type="ECO:0000313" key="7">
    <source>
        <dbReference type="Proteomes" id="UP000471031"/>
    </source>
</evidence>
<keyword evidence="4 5" id="KW-0472">Membrane</keyword>